<dbReference type="PANTHER" id="PTHR36438">
    <property type="entry name" value="IRON-SULFUR CLUSTER REPAIR PROTEIN YTFE"/>
    <property type="match status" value="1"/>
</dbReference>
<evidence type="ECO:0000256" key="1">
    <source>
        <dbReference type="ARBA" id="ARBA00004496"/>
    </source>
</evidence>
<evidence type="ECO:0000313" key="7">
    <source>
        <dbReference type="Proteomes" id="UP001337681"/>
    </source>
</evidence>
<dbReference type="InterPro" id="IPR012312">
    <property type="entry name" value="Hemerythrin-like"/>
</dbReference>
<accession>A0ABU7H3Z5</accession>
<dbReference type="Pfam" id="PF01814">
    <property type="entry name" value="Hemerythrin"/>
    <property type="match status" value="1"/>
</dbReference>
<keyword evidence="3" id="KW-0479">Metal-binding</keyword>
<reference evidence="6 7" key="1">
    <citation type="submission" date="2024-01" db="EMBL/GenBank/DDBJ databases">
        <title>Pedobacter sp. nov., isolated from oil-contaminated soil.</title>
        <authorList>
            <person name="Le N.T.T."/>
        </authorList>
    </citation>
    <scope>NUCLEOTIDE SEQUENCE [LARGE SCALE GENOMIC DNA]</scope>
    <source>
        <strain evidence="6 7">VNH31</strain>
    </source>
</reference>
<dbReference type="Gene3D" id="1.20.120.520">
    <property type="entry name" value="nmb1532 protein domain like"/>
    <property type="match status" value="1"/>
</dbReference>
<dbReference type="Gene3D" id="1.10.3910.10">
    <property type="entry name" value="SP0561-like"/>
    <property type="match status" value="1"/>
</dbReference>
<dbReference type="RefSeq" id="WP_330146662.1">
    <property type="nucleotide sequence ID" value="NZ_JAZDQU010000002.1"/>
</dbReference>
<dbReference type="PANTHER" id="PTHR36438:SF1">
    <property type="entry name" value="IRON-SULFUR CLUSTER REPAIR PROTEIN YTFE"/>
    <property type="match status" value="1"/>
</dbReference>
<evidence type="ECO:0000256" key="4">
    <source>
        <dbReference type="ARBA" id="ARBA00023004"/>
    </source>
</evidence>
<dbReference type="InterPro" id="IPR019903">
    <property type="entry name" value="RIC_family"/>
</dbReference>
<dbReference type="EMBL" id="JAZDQU010000002">
    <property type="protein sequence ID" value="MEE1885767.1"/>
    <property type="molecule type" value="Genomic_DNA"/>
</dbReference>
<dbReference type="Proteomes" id="UP001337681">
    <property type="component" value="Unassembled WGS sequence"/>
</dbReference>
<evidence type="ECO:0000256" key="3">
    <source>
        <dbReference type="ARBA" id="ARBA00022723"/>
    </source>
</evidence>
<gene>
    <name evidence="6" type="primary">ric</name>
    <name evidence="6" type="ORF">VRU49_10095</name>
</gene>
<evidence type="ECO:0000256" key="2">
    <source>
        <dbReference type="ARBA" id="ARBA00022490"/>
    </source>
</evidence>
<comment type="subcellular location">
    <subcellularLocation>
        <location evidence="1">Cytoplasm</location>
    </subcellularLocation>
</comment>
<keyword evidence="7" id="KW-1185">Reference proteome</keyword>
<dbReference type="NCBIfam" id="TIGR03652">
    <property type="entry name" value="FeS_repair_RIC"/>
    <property type="match status" value="1"/>
</dbReference>
<keyword evidence="4" id="KW-0408">Iron</keyword>
<dbReference type="Pfam" id="PF04405">
    <property type="entry name" value="ScdA_N"/>
    <property type="match status" value="1"/>
</dbReference>
<evidence type="ECO:0000259" key="5">
    <source>
        <dbReference type="Pfam" id="PF01814"/>
    </source>
</evidence>
<name>A0ABU7H3Z5_9SPHI</name>
<comment type="caution">
    <text evidence="6">The sequence shown here is derived from an EMBL/GenBank/DDBJ whole genome shotgun (WGS) entry which is preliminary data.</text>
</comment>
<keyword evidence="2" id="KW-0963">Cytoplasm</keyword>
<dbReference type="InterPro" id="IPR038062">
    <property type="entry name" value="ScdA-like_N_sf"/>
</dbReference>
<proteinExistence type="predicted"/>
<sequence>MSITKETIIGQLVANDYRTASVFKQKGIDFCCNGNRTIEDACKKKGIAANSLINELTEISTLKKDGEIDYKTWPLDLLADYIEKKHHRYVESKIVEIIPFLDKVMRVHGGRHPELLEIGKLFKESASELTGHMKKEEQVLFPYVRKMIEFNEVNAPFGTVQNPIRMMMHEHENEGDRFRKIAELSNNYTPPADACNTYKVTFHLLKEFEEDLHLHIHLENNILFPKSIAMEQKQTTANSIN</sequence>
<protein>
    <submittedName>
        <fullName evidence="6">Iron-sulfur cluster repair di-iron protein</fullName>
    </submittedName>
</protein>
<feature type="domain" description="Hemerythrin-like" evidence="5">
    <location>
        <begin position="84"/>
        <end position="226"/>
    </location>
</feature>
<organism evidence="6 7">
    <name type="scientific">Pedobacter flavus</name>
    <dbReference type="NCBI Taxonomy" id="3113906"/>
    <lineage>
        <taxon>Bacteria</taxon>
        <taxon>Pseudomonadati</taxon>
        <taxon>Bacteroidota</taxon>
        <taxon>Sphingobacteriia</taxon>
        <taxon>Sphingobacteriales</taxon>
        <taxon>Sphingobacteriaceae</taxon>
        <taxon>Pedobacter</taxon>
    </lineage>
</organism>
<evidence type="ECO:0000313" key="6">
    <source>
        <dbReference type="EMBL" id="MEE1885767.1"/>
    </source>
</evidence>